<evidence type="ECO:0000313" key="2">
    <source>
        <dbReference type="Proteomes" id="UP001163324"/>
    </source>
</evidence>
<keyword evidence="2" id="KW-1185">Reference proteome</keyword>
<evidence type="ECO:0000313" key="1">
    <source>
        <dbReference type="EMBL" id="KAI9901271.1"/>
    </source>
</evidence>
<gene>
    <name evidence="1" type="ORF">N3K66_003088</name>
</gene>
<comment type="caution">
    <text evidence="1">The sequence shown here is derived from an EMBL/GenBank/DDBJ whole genome shotgun (WGS) entry which is preliminary data.</text>
</comment>
<sequence length="106" mass="11796">MIWLFSFSFVNCNCSFNFYCYHSRGFFITTNFEPSSLSSLSSPPAPSSPITQQICPSLSHKHISEPASSVSTHRIFCNLSQVRINNRSGGVVTRIEKPTLKHLGAI</sequence>
<name>A0ACC0V4F1_9HYPO</name>
<protein>
    <submittedName>
        <fullName evidence="1">Uncharacterized protein</fullName>
    </submittedName>
</protein>
<organism evidence="1 2">
    <name type="scientific">Trichothecium roseum</name>
    <dbReference type="NCBI Taxonomy" id="47278"/>
    <lineage>
        <taxon>Eukaryota</taxon>
        <taxon>Fungi</taxon>
        <taxon>Dikarya</taxon>
        <taxon>Ascomycota</taxon>
        <taxon>Pezizomycotina</taxon>
        <taxon>Sordariomycetes</taxon>
        <taxon>Hypocreomycetidae</taxon>
        <taxon>Hypocreales</taxon>
        <taxon>Hypocreales incertae sedis</taxon>
        <taxon>Trichothecium</taxon>
    </lineage>
</organism>
<proteinExistence type="predicted"/>
<reference evidence="1" key="1">
    <citation type="submission" date="2022-10" db="EMBL/GenBank/DDBJ databases">
        <title>Complete Genome of Trichothecium roseum strain YXFP-22015, a Plant Pathogen Isolated from Citrus.</title>
        <authorList>
            <person name="Wang Y."/>
            <person name="Zhu L."/>
        </authorList>
    </citation>
    <scope>NUCLEOTIDE SEQUENCE</scope>
    <source>
        <strain evidence="1">YXFP-22015</strain>
    </source>
</reference>
<accession>A0ACC0V4F1</accession>
<dbReference type="EMBL" id="CM047942">
    <property type="protein sequence ID" value="KAI9901271.1"/>
    <property type="molecule type" value="Genomic_DNA"/>
</dbReference>
<dbReference type="Proteomes" id="UP001163324">
    <property type="component" value="Chromosome 3"/>
</dbReference>